<protein>
    <submittedName>
        <fullName evidence="1">3827_t:CDS:1</fullName>
    </submittedName>
</protein>
<keyword evidence="2" id="KW-1185">Reference proteome</keyword>
<organism evidence="1 2">
    <name type="scientific">Scutellospora calospora</name>
    <dbReference type="NCBI Taxonomy" id="85575"/>
    <lineage>
        <taxon>Eukaryota</taxon>
        <taxon>Fungi</taxon>
        <taxon>Fungi incertae sedis</taxon>
        <taxon>Mucoromycota</taxon>
        <taxon>Glomeromycotina</taxon>
        <taxon>Glomeromycetes</taxon>
        <taxon>Diversisporales</taxon>
        <taxon>Gigasporaceae</taxon>
        <taxon>Scutellospora</taxon>
    </lineage>
</organism>
<dbReference type="EMBL" id="CAJVPM010007202">
    <property type="protein sequence ID" value="CAG8543012.1"/>
    <property type="molecule type" value="Genomic_DNA"/>
</dbReference>
<evidence type="ECO:0000313" key="1">
    <source>
        <dbReference type="EMBL" id="CAG8543012.1"/>
    </source>
</evidence>
<gene>
    <name evidence="1" type="ORF">SCALOS_LOCUS4908</name>
</gene>
<comment type="caution">
    <text evidence="1">The sequence shown here is derived from an EMBL/GenBank/DDBJ whole genome shotgun (WGS) entry which is preliminary data.</text>
</comment>
<reference evidence="1" key="1">
    <citation type="submission" date="2021-06" db="EMBL/GenBank/DDBJ databases">
        <authorList>
            <person name="Kallberg Y."/>
            <person name="Tangrot J."/>
            <person name="Rosling A."/>
        </authorList>
    </citation>
    <scope>NUCLEOTIDE SEQUENCE</scope>
    <source>
        <strain evidence="1">AU212A</strain>
    </source>
</reference>
<proteinExistence type="predicted"/>
<accession>A0ACA9LPL5</accession>
<sequence>KTNIVANALSKRPETNIITEVSIKEDIYERIKEEYKEDTYLKIILKVLKDSISKEAK</sequence>
<evidence type="ECO:0000313" key="2">
    <source>
        <dbReference type="Proteomes" id="UP000789860"/>
    </source>
</evidence>
<dbReference type="Proteomes" id="UP000789860">
    <property type="component" value="Unassembled WGS sequence"/>
</dbReference>
<feature type="non-terminal residue" evidence="1">
    <location>
        <position position="1"/>
    </location>
</feature>
<name>A0ACA9LPL5_9GLOM</name>